<dbReference type="InterPro" id="IPR001789">
    <property type="entry name" value="Sig_transdc_resp-reg_receiver"/>
</dbReference>
<dbReference type="GO" id="GO:0005634">
    <property type="term" value="C:nucleus"/>
    <property type="evidence" value="ECO:0007669"/>
    <property type="project" value="UniProtKB-SubCell"/>
</dbReference>
<dbReference type="KEGG" id="cmax:111494183"/>
<dbReference type="AlphaFoldDB" id="A0A6J1KI78"/>
<gene>
    <name evidence="10" type="primary">LOC111494183</name>
</gene>
<dbReference type="PANTHER" id="PTHR43874">
    <property type="entry name" value="TWO-COMPONENT RESPONSE REGULATOR"/>
    <property type="match status" value="1"/>
</dbReference>
<reference evidence="10" key="1">
    <citation type="submission" date="2025-08" db="UniProtKB">
        <authorList>
            <consortium name="RefSeq"/>
        </authorList>
    </citation>
    <scope>IDENTIFICATION</scope>
    <source>
        <tissue evidence="10">Young leaves</tissue>
    </source>
</reference>
<evidence type="ECO:0000256" key="6">
    <source>
        <dbReference type="PROSITE-ProRule" id="PRU00169"/>
    </source>
</evidence>
<feature type="region of interest" description="Disordered" evidence="7">
    <location>
        <begin position="145"/>
        <end position="194"/>
    </location>
</feature>
<dbReference type="NCBIfam" id="TIGR01557">
    <property type="entry name" value="myb_SHAQKYF"/>
    <property type="match status" value="1"/>
</dbReference>
<evidence type="ECO:0000259" key="8">
    <source>
        <dbReference type="PROSITE" id="PS50110"/>
    </source>
</evidence>
<name>A0A6J1KI78_CUCMA</name>
<dbReference type="PANTHER" id="PTHR43874:SF58">
    <property type="entry name" value="TWO-COMPONENT RESPONSE REGULATOR-LIKE APRR8-RELATED"/>
    <property type="match status" value="1"/>
</dbReference>
<dbReference type="FunFam" id="1.10.10.60:FF:000007">
    <property type="entry name" value="Two-component response regulator"/>
    <property type="match status" value="1"/>
</dbReference>
<accession>A0A6J1KI78</accession>
<dbReference type="GO" id="GO:0009736">
    <property type="term" value="P:cytokinin-activated signaling pathway"/>
    <property type="evidence" value="ECO:0007669"/>
    <property type="project" value="InterPro"/>
</dbReference>
<keyword evidence="9" id="KW-1185">Reference proteome</keyword>
<dbReference type="SUPFAM" id="SSF46689">
    <property type="entry name" value="Homeodomain-like"/>
    <property type="match status" value="1"/>
</dbReference>
<dbReference type="OrthoDB" id="21225at2759"/>
<feature type="domain" description="Response regulatory" evidence="8">
    <location>
        <begin position="14"/>
        <end position="130"/>
    </location>
</feature>
<keyword evidence="3" id="KW-0805">Transcription regulation</keyword>
<evidence type="ECO:0000313" key="9">
    <source>
        <dbReference type="Proteomes" id="UP000504608"/>
    </source>
</evidence>
<evidence type="ECO:0000256" key="7">
    <source>
        <dbReference type="SAM" id="MobiDB-lite"/>
    </source>
</evidence>
<dbReference type="Gene3D" id="1.10.10.60">
    <property type="entry name" value="Homeodomain-like"/>
    <property type="match status" value="1"/>
</dbReference>
<dbReference type="InterPro" id="IPR006447">
    <property type="entry name" value="Myb_dom_plants"/>
</dbReference>
<keyword evidence="4" id="KW-0804">Transcription</keyword>
<evidence type="ECO:0000313" key="10">
    <source>
        <dbReference type="RefSeq" id="XP_022999829.1"/>
    </source>
</evidence>
<protein>
    <submittedName>
        <fullName evidence="10">Two-component response regulator ARR2-like</fullName>
    </submittedName>
</protein>
<dbReference type="InterPro" id="IPR009057">
    <property type="entry name" value="Homeodomain-like_sf"/>
</dbReference>
<evidence type="ECO:0000256" key="2">
    <source>
        <dbReference type="ARBA" id="ARBA00023012"/>
    </source>
</evidence>
<dbReference type="RefSeq" id="XP_022999829.1">
    <property type="nucleotide sequence ID" value="XM_023144061.1"/>
</dbReference>
<dbReference type="Pfam" id="PF00249">
    <property type="entry name" value="Myb_DNA-binding"/>
    <property type="match status" value="1"/>
</dbReference>
<dbReference type="PROSITE" id="PS50110">
    <property type="entry name" value="RESPONSE_REGULATORY"/>
    <property type="match status" value="1"/>
</dbReference>
<dbReference type="InterPro" id="IPR001005">
    <property type="entry name" value="SANT/Myb"/>
</dbReference>
<dbReference type="Pfam" id="PF00072">
    <property type="entry name" value="Response_reg"/>
    <property type="match status" value="1"/>
</dbReference>
<keyword evidence="2" id="KW-0902">Two-component regulatory system</keyword>
<feature type="compositionally biased region" description="Basic and acidic residues" evidence="7">
    <location>
        <begin position="156"/>
        <end position="177"/>
    </location>
</feature>
<dbReference type="SUPFAM" id="SSF52172">
    <property type="entry name" value="CheY-like"/>
    <property type="match status" value="1"/>
</dbReference>
<dbReference type="Proteomes" id="UP000504608">
    <property type="component" value="Unplaced"/>
</dbReference>
<dbReference type="InterPro" id="IPR045279">
    <property type="entry name" value="ARR-like"/>
</dbReference>
<evidence type="ECO:0000256" key="3">
    <source>
        <dbReference type="ARBA" id="ARBA00023015"/>
    </source>
</evidence>
<evidence type="ECO:0000256" key="4">
    <source>
        <dbReference type="ARBA" id="ARBA00023163"/>
    </source>
</evidence>
<evidence type="ECO:0000256" key="5">
    <source>
        <dbReference type="ARBA" id="ARBA00023242"/>
    </source>
</evidence>
<comment type="subcellular location">
    <subcellularLocation>
        <location evidence="1">Nucleus</location>
    </subcellularLocation>
</comment>
<proteinExistence type="predicted"/>
<dbReference type="SMART" id="SM00448">
    <property type="entry name" value="REC"/>
    <property type="match status" value="1"/>
</dbReference>
<feature type="modified residue" description="4-aspartylphosphate" evidence="6">
    <location>
        <position position="65"/>
    </location>
</feature>
<dbReference type="InterPro" id="IPR011006">
    <property type="entry name" value="CheY-like_superfamily"/>
</dbReference>
<dbReference type="GO" id="GO:0000160">
    <property type="term" value="P:phosphorelay signal transduction system"/>
    <property type="evidence" value="ECO:0007669"/>
    <property type="project" value="UniProtKB-KW"/>
</dbReference>
<organism evidence="9 10">
    <name type="scientific">Cucurbita maxima</name>
    <name type="common">Pumpkin</name>
    <name type="synonym">Winter squash</name>
    <dbReference type="NCBI Taxonomy" id="3661"/>
    <lineage>
        <taxon>Eukaryota</taxon>
        <taxon>Viridiplantae</taxon>
        <taxon>Streptophyta</taxon>
        <taxon>Embryophyta</taxon>
        <taxon>Tracheophyta</taxon>
        <taxon>Spermatophyta</taxon>
        <taxon>Magnoliopsida</taxon>
        <taxon>eudicotyledons</taxon>
        <taxon>Gunneridae</taxon>
        <taxon>Pentapetalae</taxon>
        <taxon>rosids</taxon>
        <taxon>fabids</taxon>
        <taxon>Cucurbitales</taxon>
        <taxon>Cucurbitaceae</taxon>
        <taxon>Cucurbiteae</taxon>
        <taxon>Cucurbita</taxon>
    </lineage>
</organism>
<dbReference type="Gene3D" id="3.40.50.2300">
    <property type="match status" value="1"/>
</dbReference>
<keyword evidence="5" id="KW-0539">Nucleus</keyword>
<keyword evidence="6" id="KW-0597">Phosphoprotein</keyword>
<dbReference type="GeneID" id="111494183"/>
<dbReference type="GO" id="GO:0003677">
    <property type="term" value="F:DNA binding"/>
    <property type="evidence" value="ECO:0007669"/>
    <property type="project" value="InterPro"/>
</dbReference>
<evidence type="ECO:0000256" key="1">
    <source>
        <dbReference type="ARBA" id="ARBA00004123"/>
    </source>
</evidence>
<sequence>MELTKKWMLYEELRVLVVDHDSTTLKIVSKMLGVCGYEAVMAKCAIDALRIVKERKNDIHLILTDTHLPDMGRYELLEKIMEQTSTLPIVTMTTDDNEIVKLGCLFKGAMLCLVKPLTMKNIRDLWQFLFIGGRERSISIRTSNQVQKELTDENDVDKSTDEKFQKTKRKEHNEDVSTRQVEGDGSDSTRPKRPKLIWTQQLHKTFLQAIEALGVDKAHPKEILQHMNVPGLRKENVSSHLQKFRFSLKQDQDVKKKPFKSFETAQIPNHRTKLPINVDIFMAKPQETQPQPYNNLSPTSINSNLMGICDVVSLESCFSKVITSQTCSMNSTRRRSLEDQDRRQWFECNRKEMTSTMVEEQGHCMFKVDEELDGVLDVHDLLF</sequence>